<keyword evidence="2" id="KW-1133">Transmembrane helix</keyword>
<reference evidence="3 4" key="1">
    <citation type="submission" date="2018-04" db="EMBL/GenBank/DDBJ databases">
        <authorList>
            <person name="Vogel A."/>
        </authorList>
    </citation>
    <scope>NUCLEOTIDE SEQUENCE [LARGE SCALE GENOMIC DNA]</scope>
</reference>
<feature type="region of interest" description="Disordered" evidence="1">
    <location>
        <begin position="238"/>
        <end position="257"/>
    </location>
</feature>
<evidence type="ECO:0000313" key="4">
    <source>
        <dbReference type="Proteomes" id="UP000595140"/>
    </source>
</evidence>
<keyword evidence="2" id="KW-0472">Membrane</keyword>
<keyword evidence="2" id="KW-0812">Transmembrane</keyword>
<dbReference type="AlphaFoldDB" id="A0A484KV88"/>
<sequence>MLKFCENVSGGSEQPDVFNQMLLDKSFIFKVEVSTASFNEFEPSYNVNDICFNDRVIAKFKELHSTFYSPQTDKTIGYSTDGKTNSQVISVDKASSCIKNLIVDFVESQKSRPTQSGDDVVNLTPMKRMQGESSNLGDGDESVYKRMTMMSSAQHRRSWRVNIQAKGKGFDFKLCATSLFHHCNNCSSFFQLSAKLKRFSFLIRLRSEPEASSPRRIAGSSKSKLVRFIERLLARGRTKSSPIPNSRNQRELFSPSSVPGPGGIVGLLGRAISKGDRDEVFMATLFCVTRLFRNFSTRGLWVFMVLLIAGVVGFSGIIDFRNHFTDVCSLNLLGR</sequence>
<evidence type="ECO:0000256" key="1">
    <source>
        <dbReference type="SAM" id="MobiDB-lite"/>
    </source>
</evidence>
<accession>A0A484KV88</accession>
<protein>
    <submittedName>
        <fullName evidence="3">Uncharacterized protein</fullName>
    </submittedName>
</protein>
<dbReference type="OrthoDB" id="1692153at2759"/>
<keyword evidence="4" id="KW-1185">Reference proteome</keyword>
<proteinExistence type="predicted"/>
<feature type="transmembrane region" description="Helical" evidence="2">
    <location>
        <begin position="300"/>
        <end position="318"/>
    </location>
</feature>
<name>A0A484KV88_9ASTE</name>
<dbReference type="EMBL" id="OOIL02000813">
    <property type="protein sequence ID" value="VFQ69633.1"/>
    <property type="molecule type" value="Genomic_DNA"/>
</dbReference>
<gene>
    <name evidence="3" type="ORF">CCAM_LOCUS11409</name>
</gene>
<evidence type="ECO:0000313" key="3">
    <source>
        <dbReference type="EMBL" id="VFQ69633.1"/>
    </source>
</evidence>
<organism evidence="3 4">
    <name type="scientific">Cuscuta campestris</name>
    <dbReference type="NCBI Taxonomy" id="132261"/>
    <lineage>
        <taxon>Eukaryota</taxon>
        <taxon>Viridiplantae</taxon>
        <taxon>Streptophyta</taxon>
        <taxon>Embryophyta</taxon>
        <taxon>Tracheophyta</taxon>
        <taxon>Spermatophyta</taxon>
        <taxon>Magnoliopsida</taxon>
        <taxon>eudicotyledons</taxon>
        <taxon>Gunneridae</taxon>
        <taxon>Pentapetalae</taxon>
        <taxon>asterids</taxon>
        <taxon>lamiids</taxon>
        <taxon>Solanales</taxon>
        <taxon>Convolvulaceae</taxon>
        <taxon>Cuscuteae</taxon>
        <taxon>Cuscuta</taxon>
        <taxon>Cuscuta subgen. Grammica</taxon>
        <taxon>Cuscuta sect. Cleistogrammica</taxon>
    </lineage>
</organism>
<dbReference type="Proteomes" id="UP000595140">
    <property type="component" value="Unassembled WGS sequence"/>
</dbReference>
<evidence type="ECO:0000256" key="2">
    <source>
        <dbReference type="SAM" id="Phobius"/>
    </source>
</evidence>